<dbReference type="PANTHER" id="PTHR12771:SF47">
    <property type="entry name" value="ELMO DOMAIN-CONTAINING PROTEIN 2"/>
    <property type="match status" value="1"/>
</dbReference>
<evidence type="ECO:0000259" key="1">
    <source>
        <dbReference type="PROSITE" id="PS51335"/>
    </source>
</evidence>
<dbReference type="STRING" id="56216.A0A1A6GRR4"/>
<gene>
    <name evidence="2" type="ORF">A6R68_02874</name>
</gene>
<evidence type="ECO:0000313" key="3">
    <source>
        <dbReference type="Proteomes" id="UP000092124"/>
    </source>
</evidence>
<dbReference type="AlphaFoldDB" id="A0A1A6GRR4"/>
<name>A0A1A6GRR4_NEOLE</name>
<dbReference type="EMBL" id="LZPO01075894">
    <property type="protein sequence ID" value="OBS68584.1"/>
    <property type="molecule type" value="Genomic_DNA"/>
</dbReference>
<dbReference type="InterPro" id="IPR006816">
    <property type="entry name" value="ELMO_dom"/>
</dbReference>
<protein>
    <recommendedName>
        <fullName evidence="1">ELMO domain-containing protein</fullName>
    </recommendedName>
</protein>
<dbReference type="Pfam" id="PF04727">
    <property type="entry name" value="ELMO_CED12"/>
    <property type="match status" value="1"/>
</dbReference>
<sequence length="219" mass="25865">ENMFFSLWEFFYGHFFRFWMKWVLRQMTGKCELQRIFDTYGGAQRTYRIENSLTHSKSKKQNEAFQICMRACLLQITGYKQLCQDVENVRKKPYDSGNVQHEQLLLKLWNLLMPTEKLKARISKQWADIGFQGDDPKTDFRGMGILGLINLVYFSENYTSEAHQILSRSNHPKLGYSYAIVGINLTEMAYSLLKSEALKLHLYNFVPGIPTMEHFHQFY</sequence>
<accession>A0A1A6GRR4</accession>
<organism evidence="2 3">
    <name type="scientific">Neotoma lepida</name>
    <name type="common">Desert woodrat</name>
    <dbReference type="NCBI Taxonomy" id="56216"/>
    <lineage>
        <taxon>Eukaryota</taxon>
        <taxon>Metazoa</taxon>
        <taxon>Chordata</taxon>
        <taxon>Craniata</taxon>
        <taxon>Vertebrata</taxon>
        <taxon>Euteleostomi</taxon>
        <taxon>Mammalia</taxon>
        <taxon>Eutheria</taxon>
        <taxon>Euarchontoglires</taxon>
        <taxon>Glires</taxon>
        <taxon>Rodentia</taxon>
        <taxon>Myomorpha</taxon>
        <taxon>Muroidea</taxon>
        <taxon>Cricetidae</taxon>
        <taxon>Neotominae</taxon>
        <taxon>Neotoma</taxon>
    </lineage>
</organism>
<dbReference type="PANTHER" id="PTHR12771">
    <property type="entry name" value="ENGULFMENT AND CELL MOTILITY"/>
    <property type="match status" value="1"/>
</dbReference>
<comment type="caution">
    <text evidence="2">The sequence shown here is derived from an EMBL/GenBank/DDBJ whole genome shotgun (WGS) entry which is preliminary data.</text>
</comment>
<proteinExistence type="predicted"/>
<dbReference type="InterPro" id="IPR050868">
    <property type="entry name" value="ELMO_domain-containing"/>
</dbReference>
<feature type="non-terminal residue" evidence="2">
    <location>
        <position position="1"/>
    </location>
</feature>
<dbReference type="OrthoDB" id="67155at2759"/>
<dbReference type="GO" id="GO:0016020">
    <property type="term" value="C:membrane"/>
    <property type="evidence" value="ECO:0007669"/>
    <property type="project" value="TreeGrafter"/>
</dbReference>
<dbReference type="PROSITE" id="PS51335">
    <property type="entry name" value="ELMO"/>
    <property type="match status" value="1"/>
</dbReference>
<evidence type="ECO:0000313" key="2">
    <source>
        <dbReference type="EMBL" id="OBS68584.1"/>
    </source>
</evidence>
<dbReference type="Proteomes" id="UP000092124">
    <property type="component" value="Unassembled WGS sequence"/>
</dbReference>
<feature type="domain" description="ELMO" evidence="1">
    <location>
        <begin position="100"/>
        <end position="219"/>
    </location>
</feature>
<dbReference type="GO" id="GO:0005096">
    <property type="term" value="F:GTPase activator activity"/>
    <property type="evidence" value="ECO:0007669"/>
    <property type="project" value="TreeGrafter"/>
</dbReference>
<keyword evidence="3" id="KW-1185">Reference proteome</keyword>
<reference evidence="2 3" key="1">
    <citation type="submission" date="2016-06" db="EMBL/GenBank/DDBJ databases">
        <title>The Draft Genome Sequence and Annotation of the Desert Woodrat Neotoma lepida.</title>
        <authorList>
            <person name="Campbell M."/>
            <person name="Oakeson K.F."/>
            <person name="Yandell M."/>
            <person name="Halpert J.R."/>
            <person name="Dearing D."/>
        </authorList>
    </citation>
    <scope>NUCLEOTIDE SEQUENCE [LARGE SCALE GENOMIC DNA]</scope>
    <source>
        <strain evidence="2">417</strain>
        <tissue evidence="2">Liver</tissue>
    </source>
</reference>
<feature type="non-terminal residue" evidence="2">
    <location>
        <position position="219"/>
    </location>
</feature>